<gene>
    <name evidence="1" type="ORF">V6N11_072134</name>
</gene>
<reference evidence="1 2" key="1">
    <citation type="journal article" date="2024" name="G3 (Bethesda)">
        <title>Genome assembly of Hibiscus sabdariffa L. provides insights into metabolisms of medicinal natural products.</title>
        <authorList>
            <person name="Kim T."/>
        </authorList>
    </citation>
    <scope>NUCLEOTIDE SEQUENCE [LARGE SCALE GENOMIC DNA]</scope>
    <source>
        <strain evidence="1">TK-2024</strain>
        <tissue evidence="1">Old leaves</tissue>
    </source>
</reference>
<dbReference type="EMBL" id="JBBPBN010000003">
    <property type="protein sequence ID" value="KAK9043806.1"/>
    <property type="molecule type" value="Genomic_DNA"/>
</dbReference>
<dbReference type="Proteomes" id="UP001396334">
    <property type="component" value="Unassembled WGS sequence"/>
</dbReference>
<organism evidence="1 2">
    <name type="scientific">Hibiscus sabdariffa</name>
    <name type="common">roselle</name>
    <dbReference type="NCBI Taxonomy" id="183260"/>
    <lineage>
        <taxon>Eukaryota</taxon>
        <taxon>Viridiplantae</taxon>
        <taxon>Streptophyta</taxon>
        <taxon>Embryophyta</taxon>
        <taxon>Tracheophyta</taxon>
        <taxon>Spermatophyta</taxon>
        <taxon>Magnoliopsida</taxon>
        <taxon>eudicotyledons</taxon>
        <taxon>Gunneridae</taxon>
        <taxon>Pentapetalae</taxon>
        <taxon>rosids</taxon>
        <taxon>malvids</taxon>
        <taxon>Malvales</taxon>
        <taxon>Malvaceae</taxon>
        <taxon>Malvoideae</taxon>
        <taxon>Hibiscus</taxon>
    </lineage>
</organism>
<name>A0ABR2U2R9_9ROSI</name>
<evidence type="ECO:0000313" key="1">
    <source>
        <dbReference type="EMBL" id="KAK9043806.1"/>
    </source>
</evidence>
<evidence type="ECO:0000313" key="2">
    <source>
        <dbReference type="Proteomes" id="UP001396334"/>
    </source>
</evidence>
<comment type="caution">
    <text evidence="1">The sequence shown here is derived from an EMBL/GenBank/DDBJ whole genome shotgun (WGS) entry which is preliminary data.</text>
</comment>
<sequence length="80" mass="8546">MATNLKSPLFKKGSPLVSSSLRGDGAVPSWLIVKGTDWADSCVMGELAISGHASGGGRFSVHNSIMFMNFSAFLPLKFHF</sequence>
<keyword evidence="2" id="KW-1185">Reference proteome</keyword>
<proteinExistence type="predicted"/>
<accession>A0ABR2U2R9</accession>
<protein>
    <submittedName>
        <fullName evidence="1">Uncharacterized protein</fullName>
    </submittedName>
</protein>